<dbReference type="PROSITE" id="PS50893">
    <property type="entry name" value="ABC_TRANSPORTER_2"/>
    <property type="match status" value="1"/>
</dbReference>
<dbReference type="AlphaFoldDB" id="A0A7W7RI21"/>
<keyword evidence="7" id="KW-1185">Reference proteome</keyword>
<comment type="caution">
    <text evidence="6">The sequence shown here is derived from an EMBL/GenBank/DDBJ whole genome shotgun (WGS) entry which is preliminary data.</text>
</comment>
<dbReference type="InterPro" id="IPR003593">
    <property type="entry name" value="AAA+_ATPase"/>
</dbReference>
<dbReference type="PROSITE" id="PS00211">
    <property type="entry name" value="ABC_TRANSPORTER_1"/>
    <property type="match status" value="1"/>
</dbReference>
<gene>
    <name evidence="6" type="ORF">F4561_003170</name>
</gene>
<sequence>MRPPIEVRELCKSFGAITAVRDLSFTVPPGRVTGFVGPNGSGKSTTMRMILALDRPDSGVALVAGRHYRTLRTPLREIGALLDSSAVHPGRRARDHLLWMAHAGGLPASRVDEVLGLVGLAEAARRPAGEFSHGMLQRLGIAGALLGDPATLILDEPTNGLDPEGVVWVRELLRSLAAEGRALLVSSHLMGELEDTADRVVVIARGRLLAETTVEDLVARASDGRITVRTGQREQAIGVLARAGGTVVATGGEQLTVSGLPSERATEVLTEGAVSFSGVRPHRASLEEAYMELTRDPVVNGSAGEA</sequence>
<dbReference type="GO" id="GO:0005524">
    <property type="term" value="F:ATP binding"/>
    <property type="evidence" value="ECO:0007669"/>
    <property type="project" value="UniProtKB-KW"/>
</dbReference>
<dbReference type="SMART" id="SM00382">
    <property type="entry name" value="AAA"/>
    <property type="match status" value="1"/>
</dbReference>
<name>A0A7W7RI21_9ACTN</name>
<dbReference type="SUPFAM" id="SSF52540">
    <property type="entry name" value="P-loop containing nucleoside triphosphate hydrolases"/>
    <property type="match status" value="1"/>
</dbReference>
<protein>
    <submittedName>
        <fullName evidence="6">ABC-2 type transport system ATP-binding protein</fullName>
    </submittedName>
</protein>
<evidence type="ECO:0000259" key="5">
    <source>
        <dbReference type="PROSITE" id="PS50893"/>
    </source>
</evidence>
<dbReference type="RefSeq" id="WP_184579714.1">
    <property type="nucleotide sequence ID" value="NZ_JACHJT010000001.1"/>
</dbReference>
<evidence type="ECO:0000256" key="3">
    <source>
        <dbReference type="ARBA" id="ARBA00022741"/>
    </source>
</evidence>
<dbReference type="Pfam" id="PF00005">
    <property type="entry name" value="ABC_tran"/>
    <property type="match status" value="1"/>
</dbReference>
<dbReference type="InterPro" id="IPR017871">
    <property type="entry name" value="ABC_transporter-like_CS"/>
</dbReference>
<proteinExistence type="inferred from homology"/>
<dbReference type="Gene3D" id="3.40.50.300">
    <property type="entry name" value="P-loop containing nucleotide triphosphate hydrolases"/>
    <property type="match status" value="1"/>
</dbReference>
<dbReference type="Proteomes" id="UP000523007">
    <property type="component" value="Unassembled WGS sequence"/>
</dbReference>
<feature type="domain" description="ABC transporter" evidence="5">
    <location>
        <begin position="5"/>
        <end position="230"/>
    </location>
</feature>
<organism evidence="6 7">
    <name type="scientific">Lipingzhangella halophila</name>
    <dbReference type="NCBI Taxonomy" id="1783352"/>
    <lineage>
        <taxon>Bacteria</taxon>
        <taxon>Bacillati</taxon>
        <taxon>Actinomycetota</taxon>
        <taxon>Actinomycetes</taxon>
        <taxon>Streptosporangiales</taxon>
        <taxon>Nocardiopsidaceae</taxon>
        <taxon>Lipingzhangella</taxon>
    </lineage>
</organism>
<dbReference type="PANTHER" id="PTHR43335:SF4">
    <property type="entry name" value="ABC TRANSPORTER, ATP-BINDING PROTEIN"/>
    <property type="match status" value="1"/>
</dbReference>
<comment type="similarity">
    <text evidence="1">Belongs to the ABC transporter superfamily.</text>
</comment>
<keyword evidence="2" id="KW-0813">Transport</keyword>
<accession>A0A7W7RI21</accession>
<evidence type="ECO:0000256" key="2">
    <source>
        <dbReference type="ARBA" id="ARBA00022448"/>
    </source>
</evidence>
<evidence type="ECO:0000313" key="6">
    <source>
        <dbReference type="EMBL" id="MBB4932350.1"/>
    </source>
</evidence>
<evidence type="ECO:0000256" key="1">
    <source>
        <dbReference type="ARBA" id="ARBA00005417"/>
    </source>
</evidence>
<reference evidence="6 7" key="1">
    <citation type="submission" date="2020-08" db="EMBL/GenBank/DDBJ databases">
        <title>Sequencing the genomes of 1000 actinobacteria strains.</title>
        <authorList>
            <person name="Klenk H.-P."/>
        </authorList>
    </citation>
    <scope>NUCLEOTIDE SEQUENCE [LARGE SCALE GENOMIC DNA]</scope>
    <source>
        <strain evidence="6 7">DSM 102030</strain>
    </source>
</reference>
<evidence type="ECO:0000256" key="4">
    <source>
        <dbReference type="ARBA" id="ARBA00022840"/>
    </source>
</evidence>
<keyword evidence="4 6" id="KW-0067">ATP-binding</keyword>
<evidence type="ECO:0000313" key="7">
    <source>
        <dbReference type="Proteomes" id="UP000523007"/>
    </source>
</evidence>
<dbReference type="EMBL" id="JACHJT010000001">
    <property type="protein sequence ID" value="MBB4932350.1"/>
    <property type="molecule type" value="Genomic_DNA"/>
</dbReference>
<dbReference type="PANTHER" id="PTHR43335">
    <property type="entry name" value="ABC TRANSPORTER, ATP-BINDING PROTEIN"/>
    <property type="match status" value="1"/>
</dbReference>
<dbReference type="InterPro" id="IPR003439">
    <property type="entry name" value="ABC_transporter-like_ATP-bd"/>
</dbReference>
<dbReference type="GO" id="GO:0016887">
    <property type="term" value="F:ATP hydrolysis activity"/>
    <property type="evidence" value="ECO:0007669"/>
    <property type="project" value="InterPro"/>
</dbReference>
<keyword evidence="3" id="KW-0547">Nucleotide-binding</keyword>
<dbReference type="InterPro" id="IPR027417">
    <property type="entry name" value="P-loop_NTPase"/>
</dbReference>